<evidence type="ECO:0000256" key="2">
    <source>
        <dbReference type="ARBA" id="ARBA00022603"/>
    </source>
</evidence>
<evidence type="ECO:0000256" key="7">
    <source>
        <dbReference type="PROSITE-ProRule" id="PRU01016"/>
    </source>
</evidence>
<dbReference type="InterPro" id="IPR029063">
    <property type="entry name" value="SAM-dependent_MTases_sf"/>
</dbReference>
<dbReference type="InterPro" id="IPR050390">
    <property type="entry name" value="C5-Methyltransferase"/>
</dbReference>
<evidence type="ECO:0000313" key="8">
    <source>
        <dbReference type="EMBL" id="XCH24889.1"/>
    </source>
</evidence>
<sequence>MVLRGLCMEVRFVVLRFQPIAAMNHGSLFSGIGGFDLAAEQAGFTNIFHVEIDALNREHLHLAFPNAHSYADIRQFDGTPYRGTIDIISGGFPCQDISPSKAPRGGKAQGIKGPKSGLWSEYARVVREVRPAIVCFENSAMLLRRGLEYVLCDLSQLGYDTEWRCFYAAQFGYDHFRPRIYGLAYARGHRWHHLIENGGILQEIPAGGPPRQARVTMPAQRIDRRSDFGRLRMDDGFPAELDKAKIFSYGNAIVVDIARVIFSYLKNEL</sequence>
<protein>
    <recommendedName>
        <fullName evidence="1">DNA (cytosine-5-)-methyltransferase</fullName>
        <ecNumber evidence="1">2.1.1.37</ecNumber>
    </recommendedName>
</protein>
<dbReference type="RefSeq" id="WP_353720196.1">
    <property type="nucleotide sequence ID" value="NZ_CP159289.1"/>
</dbReference>
<dbReference type="GO" id="GO:0003677">
    <property type="term" value="F:DNA binding"/>
    <property type="evidence" value="ECO:0007669"/>
    <property type="project" value="TreeGrafter"/>
</dbReference>
<dbReference type="PROSITE" id="PS51679">
    <property type="entry name" value="SAM_MT_C5"/>
    <property type="match status" value="1"/>
</dbReference>
<dbReference type="PANTHER" id="PTHR10629:SF50">
    <property type="entry name" value="DNA (CYTOSINE-5)-METHYLTRANSFERASE CMT3"/>
    <property type="match status" value="1"/>
</dbReference>
<dbReference type="PANTHER" id="PTHR10629">
    <property type="entry name" value="CYTOSINE-SPECIFIC METHYLTRANSFERASE"/>
    <property type="match status" value="1"/>
</dbReference>
<keyword evidence="4 7" id="KW-0949">S-adenosyl-L-methionine</keyword>
<feature type="active site" evidence="7">
    <location>
        <position position="94"/>
    </location>
</feature>
<dbReference type="GO" id="GO:0032259">
    <property type="term" value="P:methylation"/>
    <property type="evidence" value="ECO:0007669"/>
    <property type="project" value="UniProtKB-KW"/>
</dbReference>
<dbReference type="Gene3D" id="3.40.50.150">
    <property type="entry name" value="Vaccinia Virus protein VP39"/>
    <property type="match status" value="1"/>
</dbReference>
<comment type="catalytic activity">
    <reaction evidence="6">
        <text>a 2'-deoxycytidine in DNA + S-adenosyl-L-methionine = a 5-methyl-2'-deoxycytidine in DNA + S-adenosyl-L-homocysteine + H(+)</text>
        <dbReference type="Rhea" id="RHEA:13681"/>
        <dbReference type="Rhea" id="RHEA-COMP:11369"/>
        <dbReference type="Rhea" id="RHEA-COMP:11370"/>
        <dbReference type="ChEBI" id="CHEBI:15378"/>
        <dbReference type="ChEBI" id="CHEBI:57856"/>
        <dbReference type="ChEBI" id="CHEBI:59789"/>
        <dbReference type="ChEBI" id="CHEBI:85452"/>
        <dbReference type="ChEBI" id="CHEBI:85454"/>
        <dbReference type="EC" id="2.1.1.37"/>
    </reaction>
</comment>
<dbReference type="EC" id="2.1.1.37" evidence="1"/>
<keyword evidence="5" id="KW-0680">Restriction system</keyword>
<gene>
    <name evidence="8" type="ORF">ABV298_00200</name>
</gene>
<keyword evidence="3 7" id="KW-0808">Transferase</keyword>
<dbReference type="SUPFAM" id="SSF53335">
    <property type="entry name" value="S-adenosyl-L-methionine-dependent methyltransferases"/>
    <property type="match status" value="1"/>
</dbReference>
<dbReference type="GO" id="GO:0003886">
    <property type="term" value="F:DNA (cytosine-5-)-methyltransferase activity"/>
    <property type="evidence" value="ECO:0007669"/>
    <property type="project" value="UniProtKB-EC"/>
</dbReference>
<dbReference type="InterPro" id="IPR018117">
    <property type="entry name" value="C5_DNA_meth_AS"/>
</dbReference>
<dbReference type="InterPro" id="IPR001525">
    <property type="entry name" value="C5_MeTfrase"/>
</dbReference>
<dbReference type="EMBL" id="CP159289">
    <property type="protein sequence ID" value="XCH24889.1"/>
    <property type="molecule type" value="Genomic_DNA"/>
</dbReference>
<organism evidence="8">
    <name type="scientific">Dyadobacter sp. 676</name>
    <dbReference type="NCBI Taxonomy" id="3088362"/>
    <lineage>
        <taxon>Bacteria</taxon>
        <taxon>Pseudomonadati</taxon>
        <taxon>Bacteroidota</taxon>
        <taxon>Cytophagia</taxon>
        <taxon>Cytophagales</taxon>
        <taxon>Spirosomataceae</taxon>
        <taxon>Dyadobacter</taxon>
    </lineage>
</organism>
<evidence type="ECO:0000256" key="6">
    <source>
        <dbReference type="ARBA" id="ARBA00047422"/>
    </source>
</evidence>
<proteinExistence type="inferred from homology"/>
<evidence type="ECO:0000256" key="4">
    <source>
        <dbReference type="ARBA" id="ARBA00022691"/>
    </source>
</evidence>
<keyword evidence="2 7" id="KW-0489">Methyltransferase</keyword>
<dbReference type="GO" id="GO:0009307">
    <property type="term" value="P:DNA restriction-modification system"/>
    <property type="evidence" value="ECO:0007669"/>
    <property type="project" value="UniProtKB-KW"/>
</dbReference>
<evidence type="ECO:0000256" key="5">
    <source>
        <dbReference type="ARBA" id="ARBA00022747"/>
    </source>
</evidence>
<dbReference type="AlphaFoldDB" id="A0AAU8FLZ0"/>
<name>A0AAU8FLZ0_9BACT</name>
<dbReference type="GO" id="GO:0044027">
    <property type="term" value="P:negative regulation of gene expression via chromosomal CpG island methylation"/>
    <property type="evidence" value="ECO:0007669"/>
    <property type="project" value="TreeGrafter"/>
</dbReference>
<dbReference type="PROSITE" id="PS00094">
    <property type="entry name" value="C5_MTASE_1"/>
    <property type="match status" value="1"/>
</dbReference>
<comment type="similarity">
    <text evidence="7">Belongs to the class I-like SAM-binding methyltransferase superfamily. C5-methyltransferase family.</text>
</comment>
<reference evidence="8" key="1">
    <citation type="submission" date="2024-06" db="EMBL/GenBank/DDBJ databases">
        <title>Sequencing and assembly of the genome of Dyadobacter sp. strain 676, a symbiont of Cyamopsis tetragonoloba.</title>
        <authorList>
            <person name="Guro P."/>
            <person name="Sazanova A."/>
            <person name="Kuznetsova I."/>
            <person name="Belimov A."/>
            <person name="Safronova V."/>
        </authorList>
    </citation>
    <scope>NUCLEOTIDE SEQUENCE</scope>
    <source>
        <strain evidence="8">676</strain>
    </source>
</reference>
<evidence type="ECO:0000256" key="3">
    <source>
        <dbReference type="ARBA" id="ARBA00022679"/>
    </source>
</evidence>
<dbReference type="Pfam" id="PF00145">
    <property type="entry name" value="DNA_methylase"/>
    <property type="match status" value="1"/>
</dbReference>
<evidence type="ECO:0000256" key="1">
    <source>
        <dbReference type="ARBA" id="ARBA00011975"/>
    </source>
</evidence>
<accession>A0AAU8FLZ0</accession>